<dbReference type="EMBL" id="PZPL01000001">
    <property type="protein sequence ID" value="PTL72457.1"/>
    <property type="molecule type" value="Genomic_DNA"/>
</dbReference>
<dbReference type="Proteomes" id="UP000241085">
    <property type="component" value="Unassembled WGS sequence"/>
</dbReference>
<reference evidence="4 5" key="1">
    <citation type="submission" date="2018-03" db="EMBL/GenBank/DDBJ databases">
        <title>Bacteriophage NCPPB3778 and a type I-E CRISPR drive the evolution of the US Biological Select Agent, Rathayibacter toxicus.</title>
        <authorList>
            <person name="Davis E.W.II."/>
            <person name="Tabima J.F."/>
            <person name="Weisberg A.J."/>
            <person name="Dantas Lopes L."/>
            <person name="Wiseman M.S."/>
            <person name="Wiseman M.S."/>
            <person name="Pupko T."/>
            <person name="Belcher M.S."/>
            <person name="Sechler A.J."/>
            <person name="Tancos M.A."/>
            <person name="Schroeder B.K."/>
            <person name="Murray T.D."/>
            <person name="Luster D.G."/>
            <person name="Schneider W.L."/>
            <person name="Rogers E."/>
            <person name="Andreote F.D."/>
            <person name="Grunwald N.J."/>
            <person name="Putnam M.L."/>
            <person name="Chang J.H."/>
        </authorList>
    </citation>
    <scope>NUCLEOTIDE SEQUENCE [LARGE SCALE GENOMIC DNA]</scope>
    <source>
        <strain evidence="4 5">DSM 15933</strain>
    </source>
</reference>
<dbReference type="PANTHER" id="PTHR19328">
    <property type="entry name" value="HEDGEHOG-INTERACTING PROTEIN"/>
    <property type="match status" value="1"/>
</dbReference>
<keyword evidence="5" id="KW-1185">Reference proteome</keyword>
<feature type="signal peptide" evidence="2">
    <location>
        <begin position="1"/>
        <end position="25"/>
    </location>
</feature>
<organism evidence="4 5">
    <name type="scientific">Rathayibacter caricis DSM 15933</name>
    <dbReference type="NCBI Taxonomy" id="1328867"/>
    <lineage>
        <taxon>Bacteria</taxon>
        <taxon>Bacillati</taxon>
        <taxon>Actinomycetota</taxon>
        <taxon>Actinomycetes</taxon>
        <taxon>Micrococcales</taxon>
        <taxon>Microbacteriaceae</taxon>
        <taxon>Rathayibacter</taxon>
    </lineage>
</organism>
<accession>A0A2T4USF9</accession>
<sequence length="356" mass="37223">MTRRTTTSLGLTVAVAALLSGCTAAGDPSAATTPATATAAPAPTEITTGLTTPWSIVFVGTTPLVSERDTGRILELDDSGEAREVAELDDVVHQGEGGLLGLAVDEQSRLYAYSTGPDGNRIQRFDLAGSPGSLRLDNERTILDGLPSATFHNGGRIAFGPDGLLYAGVGDAGDRASAQDLDALSGKILRMTADGGVPEDNPYPGSLVYSSGHRNVQGLGWAEDGTMFASEFGQDTWDELNIITAGANYGWPEAEGVAGGEDFVDPVQQWAPADASPSGVAVLDGTVYVANLRGERLRTVPVDDPSSATDLYTGDYGRIRAVTPAPDGSLWFVTGNTNSRLEPREGDDRILRIDPL</sequence>
<evidence type="ECO:0000313" key="5">
    <source>
        <dbReference type="Proteomes" id="UP000241085"/>
    </source>
</evidence>
<gene>
    <name evidence="4" type="ORF">C1I63_06065</name>
</gene>
<evidence type="ECO:0000256" key="1">
    <source>
        <dbReference type="SAM" id="MobiDB-lite"/>
    </source>
</evidence>
<protein>
    <submittedName>
        <fullName evidence="4">Glucose dehydrogenase</fullName>
    </submittedName>
</protein>
<feature type="chain" id="PRO_5038880066" evidence="2">
    <location>
        <begin position="26"/>
        <end position="356"/>
    </location>
</feature>
<dbReference type="InterPro" id="IPR011042">
    <property type="entry name" value="6-blade_b-propeller_TolB-like"/>
</dbReference>
<dbReference type="RefSeq" id="WP_107574159.1">
    <property type="nucleotide sequence ID" value="NZ_PZPL01000001.1"/>
</dbReference>
<name>A0A2T4USF9_9MICO</name>
<evidence type="ECO:0000256" key="2">
    <source>
        <dbReference type="SAM" id="SignalP"/>
    </source>
</evidence>
<dbReference type="Pfam" id="PF07995">
    <property type="entry name" value="GSDH"/>
    <property type="match status" value="1"/>
</dbReference>
<dbReference type="PROSITE" id="PS51257">
    <property type="entry name" value="PROKAR_LIPOPROTEIN"/>
    <property type="match status" value="1"/>
</dbReference>
<feature type="domain" description="Glucose/Sorbosone dehydrogenase" evidence="3">
    <location>
        <begin position="50"/>
        <end position="341"/>
    </location>
</feature>
<dbReference type="InterPro" id="IPR012938">
    <property type="entry name" value="Glc/Sorbosone_DH"/>
</dbReference>
<evidence type="ECO:0000313" key="4">
    <source>
        <dbReference type="EMBL" id="PTL72457.1"/>
    </source>
</evidence>
<evidence type="ECO:0000259" key="3">
    <source>
        <dbReference type="Pfam" id="PF07995"/>
    </source>
</evidence>
<feature type="region of interest" description="Disordered" evidence="1">
    <location>
        <begin position="26"/>
        <end position="46"/>
    </location>
</feature>
<dbReference type="Gene3D" id="2.120.10.30">
    <property type="entry name" value="TolB, C-terminal domain"/>
    <property type="match status" value="1"/>
</dbReference>
<dbReference type="InterPro" id="IPR011041">
    <property type="entry name" value="Quinoprot_gluc/sorb_DH_b-prop"/>
</dbReference>
<keyword evidence="2" id="KW-0732">Signal</keyword>
<dbReference type="SUPFAM" id="SSF50952">
    <property type="entry name" value="Soluble quinoprotein glucose dehydrogenase"/>
    <property type="match status" value="1"/>
</dbReference>
<proteinExistence type="predicted"/>
<dbReference type="AlphaFoldDB" id="A0A2T4USF9"/>
<comment type="caution">
    <text evidence="4">The sequence shown here is derived from an EMBL/GenBank/DDBJ whole genome shotgun (WGS) entry which is preliminary data.</text>
</comment>
<dbReference type="PANTHER" id="PTHR19328:SF13">
    <property type="entry name" value="HIPL1 PROTEIN"/>
    <property type="match status" value="1"/>
</dbReference>